<dbReference type="Proteomes" id="UP000789570">
    <property type="component" value="Unassembled WGS sequence"/>
</dbReference>
<keyword evidence="3" id="KW-1185">Reference proteome</keyword>
<protein>
    <submittedName>
        <fullName evidence="2">11719_t:CDS:1</fullName>
    </submittedName>
</protein>
<dbReference type="OrthoDB" id="2411496at2759"/>
<gene>
    <name evidence="2" type="ORF">FCALED_LOCUS1082</name>
</gene>
<evidence type="ECO:0000313" key="3">
    <source>
        <dbReference type="Proteomes" id="UP000789570"/>
    </source>
</evidence>
<reference evidence="2" key="1">
    <citation type="submission" date="2021-06" db="EMBL/GenBank/DDBJ databases">
        <authorList>
            <person name="Kallberg Y."/>
            <person name="Tangrot J."/>
            <person name="Rosling A."/>
        </authorList>
    </citation>
    <scope>NUCLEOTIDE SEQUENCE</scope>
    <source>
        <strain evidence="2">UK204</strain>
    </source>
</reference>
<comment type="caution">
    <text evidence="2">The sequence shown here is derived from an EMBL/GenBank/DDBJ whole genome shotgun (WGS) entry which is preliminary data.</text>
</comment>
<organism evidence="2 3">
    <name type="scientific">Funneliformis caledonium</name>
    <dbReference type="NCBI Taxonomy" id="1117310"/>
    <lineage>
        <taxon>Eukaryota</taxon>
        <taxon>Fungi</taxon>
        <taxon>Fungi incertae sedis</taxon>
        <taxon>Mucoromycota</taxon>
        <taxon>Glomeromycotina</taxon>
        <taxon>Glomeromycetes</taxon>
        <taxon>Glomerales</taxon>
        <taxon>Glomeraceae</taxon>
        <taxon>Funneliformis</taxon>
    </lineage>
</organism>
<name>A0A9N8YV29_9GLOM</name>
<feature type="compositionally biased region" description="Polar residues" evidence="1">
    <location>
        <begin position="80"/>
        <end position="89"/>
    </location>
</feature>
<dbReference type="EMBL" id="CAJVPQ010000127">
    <property type="protein sequence ID" value="CAG8448641.1"/>
    <property type="molecule type" value="Genomic_DNA"/>
</dbReference>
<accession>A0A9N8YV29</accession>
<sequence>MVNTNAPRKVHKLTKQRRIKRKIRSNNNKMLGKLRPSEMVIHGRHRSKKKQQKLDRLIRNQQNHGMESGKMIIEKINTEEALSTPNTKMGNIMEVDH</sequence>
<evidence type="ECO:0000256" key="1">
    <source>
        <dbReference type="SAM" id="MobiDB-lite"/>
    </source>
</evidence>
<evidence type="ECO:0000313" key="2">
    <source>
        <dbReference type="EMBL" id="CAG8448641.1"/>
    </source>
</evidence>
<proteinExistence type="predicted"/>
<dbReference type="AlphaFoldDB" id="A0A9N8YV29"/>
<feature type="region of interest" description="Disordered" evidence="1">
    <location>
        <begin position="76"/>
        <end position="97"/>
    </location>
</feature>